<reference evidence="1 2" key="1">
    <citation type="submission" date="2019-05" db="EMBL/GenBank/DDBJ databases">
        <authorList>
            <person name="Pankratov T."/>
            <person name="Grouzdev D."/>
        </authorList>
    </citation>
    <scope>NUCLEOTIDE SEQUENCE [LARGE SCALE GENOMIC DNA]</scope>
    <source>
        <strain evidence="1 2">KEBCLARHB70R</strain>
    </source>
</reference>
<organism evidence="1 2">
    <name type="scientific">Lichenicoccus roseus</name>
    <dbReference type="NCBI Taxonomy" id="2683649"/>
    <lineage>
        <taxon>Bacteria</taxon>
        <taxon>Pseudomonadati</taxon>
        <taxon>Pseudomonadota</taxon>
        <taxon>Alphaproteobacteria</taxon>
        <taxon>Acetobacterales</taxon>
        <taxon>Acetobacteraceae</taxon>
        <taxon>Lichenicoccus</taxon>
    </lineage>
</organism>
<accession>A0A5R9J610</accession>
<evidence type="ECO:0000313" key="1">
    <source>
        <dbReference type="EMBL" id="TLU73055.1"/>
    </source>
</evidence>
<dbReference type="AlphaFoldDB" id="A0A5R9J610"/>
<protein>
    <submittedName>
        <fullName evidence="1">Uncharacterized protein</fullName>
    </submittedName>
</protein>
<dbReference type="RefSeq" id="WP_138325128.1">
    <property type="nucleotide sequence ID" value="NZ_VCDI01000002.1"/>
</dbReference>
<comment type="caution">
    <text evidence="1">The sequence shown here is derived from an EMBL/GenBank/DDBJ whole genome shotgun (WGS) entry which is preliminary data.</text>
</comment>
<gene>
    <name evidence="1" type="ORF">FE263_06350</name>
</gene>
<proteinExistence type="predicted"/>
<dbReference type="EMBL" id="VCDI01000002">
    <property type="protein sequence ID" value="TLU73055.1"/>
    <property type="molecule type" value="Genomic_DNA"/>
</dbReference>
<evidence type="ECO:0000313" key="2">
    <source>
        <dbReference type="Proteomes" id="UP000305654"/>
    </source>
</evidence>
<dbReference type="OrthoDB" id="5298817at2"/>
<name>A0A5R9J610_9PROT</name>
<sequence>MTRRPRRKLYVCPGCKLTALAGYRALLTCTACRLPMHRKDQPPPEPPPPVPQLDGIDEEAARLMDAIACLAAAPDRAAVKDLLWEAGLAD</sequence>
<keyword evidence="2" id="KW-1185">Reference proteome</keyword>
<dbReference type="Proteomes" id="UP000305654">
    <property type="component" value="Unassembled WGS sequence"/>
</dbReference>